<protein>
    <recommendedName>
        <fullName evidence="4">Glycosyl hydrolase family 32 C-terminal domain-containing protein</fullName>
    </recommendedName>
</protein>
<sequence length="229" mass="25918">MHMYFQTIPRTIWLHKSGKQLIQWPVEEVEKLRVNHVTLPTKVLKGGELQQINGVTAAQADVEISFEVNNIEEVEVLDRWTDPQILCSQSSSRKNGLGPFGLLVFASKGLQEFTSVFFRIFKYNQIFMVLFCSDQSRSSLNKDNDLTTYGTFIDVDILHEKLSLRTLIDHSVVESFGGEGRASITARVYPTLAINDEALLYAFNNGTTDVKITRLNAWSMKKAQINGNL</sequence>
<dbReference type="GO" id="GO:0016798">
    <property type="term" value="F:hydrolase activity, acting on glycosyl bonds"/>
    <property type="evidence" value="ECO:0007669"/>
    <property type="project" value="UniProtKB-KW"/>
</dbReference>
<reference evidence="6" key="1">
    <citation type="journal article" date="2017" name="Front. Plant Sci.">
        <title>Climate Clever Clovers: New Paradigm to Reduce the Environmental Footprint of Ruminants by Breeding Low Methanogenic Forages Utilizing Haplotype Variation.</title>
        <authorList>
            <person name="Kaur P."/>
            <person name="Appels R."/>
            <person name="Bayer P.E."/>
            <person name="Keeble-Gagnere G."/>
            <person name="Wang J."/>
            <person name="Hirakawa H."/>
            <person name="Shirasawa K."/>
            <person name="Vercoe P."/>
            <person name="Stefanova K."/>
            <person name="Durmic Z."/>
            <person name="Nichols P."/>
            <person name="Revell C."/>
            <person name="Isobe S.N."/>
            <person name="Edwards D."/>
            <person name="Erskine W."/>
        </authorList>
    </citation>
    <scope>NUCLEOTIDE SEQUENCE [LARGE SCALE GENOMIC DNA]</scope>
    <source>
        <strain evidence="6">cv. Daliak</strain>
    </source>
</reference>
<dbReference type="Gene3D" id="2.115.10.20">
    <property type="entry name" value="Glycosyl hydrolase domain, family 43"/>
    <property type="match status" value="1"/>
</dbReference>
<accession>A0A2Z6N1W9</accession>
<evidence type="ECO:0000256" key="2">
    <source>
        <dbReference type="ARBA" id="ARBA00022801"/>
    </source>
</evidence>
<gene>
    <name evidence="5" type="ORF">TSUD_356990</name>
</gene>
<dbReference type="PANTHER" id="PTHR31953">
    <property type="entry name" value="BETA-FRUCTOFURANOSIDASE, INSOLUBLE ISOENZYME CWINV1-RELATED"/>
    <property type="match status" value="1"/>
</dbReference>
<evidence type="ECO:0000313" key="6">
    <source>
        <dbReference type="Proteomes" id="UP000242715"/>
    </source>
</evidence>
<dbReference type="EMBL" id="DF973733">
    <property type="protein sequence ID" value="GAU38848.1"/>
    <property type="molecule type" value="Genomic_DNA"/>
</dbReference>
<keyword evidence="6" id="KW-1185">Reference proteome</keyword>
<dbReference type="AlphaFoldDB" id="A0A2Z6N1W9"/>
<dbReference type="InterPro" id="IPR050551">
    <property type="entry name" value="Fructan_Metab_Enzymes"/>
</dbReference>
<dbReference type="Pfam" id="PF08244">
    <property type="entry name" value="Glyco_hydro_32C"/>
    <property type="match status" value="1"/>
</dbReference>
<organism evidence="5 6">
    <name type="scientific">Trifolium subterraneum</name>
    <name type="common">Subterranean clover</name>
    <dbReference type="NCBI Taxonomy" id="3900"/>
    <lineage>
        <taxon>Eukaryota</taxon>
        <taxon>Viridiplantae</taxon>
        <taxon>Streptophyta</taxon>
        <taxon>Embryophyta</taxon>
        <taxon>Tracheophyta</taxon>
        <taxon>Spermatophyta</taxon>
        <taxon>Magnoliopsida</taxon>
        <taxon>eudicotyledons</taxon>
        <taxon>Gunneridae</taxon>
        <taxon>Pentapetalae</taxon>
        <taxon>rosids</taxon>
        <taxon>fabids</taxon>
        <taxon>Fabales</taxon>
        <taxon>Fabaceae</taxon>
        <taxon>Papilionoideae</taxon>
        <taxon>50 kb inversion clade</taxon>
        <taxon>NPAAA clade</taxon>
        <taxon>Hologalegina</taxon>
        <taxon>IRL clade</taxon>
        <taxon>Trifolieae</taxon>
        <taxon>Trifolium</taxon>
    </lineage>
</organism>
<dbReference type="Proteomes" id="UP000242715">
    <property type="component" value="Unassembled WGS sequence"/>
</dbReference>
<name>A0A2Z6N1W9_TRISU</name>
<evidence type="ECO:0000259" key="4">
    <source>
        <dbReference type="Pfam" id="PF08244"/>
    </source>
</evidence>
<dbReference type="InterPro" id="IPR023296">
    <property type="entry name" value="Glyco_hydro_beta-prop_sf"/>
</dbReference>
<evidence type="ECO:0000256" key="1">
    <source>
        <dbReference type="ARBA" id="ARBA00009902"/>
    </source>
</evidence>
<dbReference type="Gene3D" id="2.60.120.560">
    <property type="entry name" value="Exo-inulinase, domain 1"/>
    <property type="match status" value="1"/>
</dbReference>
<dbReference type="InterPro" id="IPR013189">
    <property type="entry name" value="Glyco_hydro_32_C"/>
</dbReference>
<feature type="domain" description="Glycosyl hydrolase family 32 C-terminal" evidence="4">
    <location>
        <begin position="28"/>
        <end position="219"/>
    </location>
</feature>
<dbReference type="SUPFAM" id="SSF49899">
    <property type="entry name" value="Concanavalin A-like lectins/glucanases"/>
    <property type="match status" value="1"/>
</dbReference>
<comment type="similarity">
    <text evidence="1">Belongs to the glycosyl hydrolase 32 family.</text>
</comment>
<proteinExistence type="inferred from homology"/>
<evidence type="ECO:0000313" key="5">
    <source>
        <dbReference type="EMBL" id="GAU38848.1"/>
    </source>
</evidence>
<dbReference type="InterPro" id="IPR013320">
    <property type="entry name" value="ConA-like_dom_sf"/>
</dbReference>
<keyword evidence="2" id="KW-0378">Hydrolase</keyword>
<dbReference type="OrthoDB" id="1420804at2759"/>
<evidence type="ECO:0000256" key="3">
    <source>
        <dbReference type="ARBA" id="ARBA00023295"/>
    </source>
</evidence>
<keyword evidence="3" id="KW-0326">Glycosidase</keyword>
<dbReference type="FunFam" id="2.60.120.560:FF:000002">
    <property type="entry name" value="Beta-fructofuranosidase, insoluble isoenzyme CWINV1"/>
    <property type="match status" value="1"/>
</dbReference>